<dbReference type="Gene3D" id="3.60.110.10">
    <property type="entry name" value="Carbon-nitrogen hydrolase"/>
    <property type="match status" value="1"/>
</dbReference>
<dbReference type="SUPFAM" id="SSF52402">
    <property type="entry name" value="Adenine nucleotide alpha hydrolases-like"/>
    <property type="match status" value="1"/>
</dbReference>
<sequence length="544" mass="59452">MKIGIAQINTTTGDFEGNSRKILDAAKLLKERGADFAIFPELALSGAFPKDKTKSSQFIKKNAEYLELLAGKLEIPSFVGFVRKSEKAVGAYNCLAFISGGRVVSLYDKCLLPNYGIFEEPRNFDAGEKVGVVELNGKKIGLTICEDIWSLDAETAPRYADRNRPVDMLKAENCDLVINVAASLWSPKNEAARLKLLENLAKELNAPVAFCNLVGCNDEMVCAGFSAVLSAQGKYCGVLKKFGEDFAVFDTENLRETEISQFDETAELYSALKMSLGDFVRKSGFKKVALGLSGGIDSALVAAIAADALGGENVIGISLPSKFSSGHSVRDAEDLAKNLNLRYDKISIAGVVAEAEKALEKIFAGLERDVTEENLQSRARGLLMMAISNKLGAMVLATGNKSECAVGYCTLYGDTCGGFAPIADVYKTDVFKLARYVNKDGEKIPENTILKPPSAELRPNQKDSDSLPEYDVLDSILRLYIEGNLSVSEIEKMGFAREVVEDVVRKFERSEYKRRQLPPAPRLTISSFGNGRRVALTDRKSYEF</sequence>
<keyword evidence="12" id="KW-1185">Reference proteome</keyword>
<dbReference type="InterPro" id="IPR022310">
    <property type="entry name" value="NAD/GMP_synthase"/>
</dbReference>
<keyword evidence="4 7" id="KW-0547">Nucleotide-binding</keyword>
<dbReference type="InterPro" id="IPR036526">
    <property type="entry name" value="C-N_Hydrolase_sf"/>
</dbReference>
<feature type="active site" description="For glutaminase activity" evidence="7">
    <location>
        <position position="109"/>
    </location>
</feature>
<evidence type="ECO:0000256" key="3">
    <source>
        <dbReference type="ARBA" id="ARBA00022598"/>
    </source>
</evidence>
<gene>
    <name evidence="7" type="primary">nadE</name>
    <name evidence="11" type="ORF">MOX91_08330</name>
</gene>
<dbReference type="PANTHER" id="PTHR23090:SF9">
    <property type="entry name" value="GLUTAMINE-DEPENDENT NAD(+) SYNTHETASE"/>
    <property type="match status" value="1"/>
</dbReference>
<dbReference type="InterPro" id="IPR003694">
    <property type="entry name" value="NAD_synthase"/>
</dbReference>
<proteinExistence type="inferred from homology"/>
<dbReference type="Gene3D" id="3.40.50.620">
    <property type="entry name" value="HUPs"/>
    <property type="match status" value="1"/>
</dbReference>
<dbReference type="RefSeq" id="WP_370397630.1">
    <property type="nucleotide sequence ID" value="NZ_JALBUT010000010.1"/>
</dbReference>
<dbReference type="HAMAP" id="MF_02090">
    <property type="entry name" value="NadE_glutamine_dep"/>
    <property type="match status" value="1"/>
</dbReference>
<dbReference type="CDD" id="cd07570">
    <property type="entry name" value="GAT_Gln-NAD-synth"/>
    <property type="match status" value="1"/>
</dbReference>
<keyword evidence="6 7" id="KW-0520">NAD</keyword>
<comment type="similarity">
    <text evidence="9">Belongs to the NAD synthetase family.</text>
</comment>
<dbReference type="InterPro" id="IPR014729">
    <property type="entry name" value="Rossmann-like_a/b/a_fold"/>
</dbReference>
<dbReference type="SUPFAM" id="SSF56317">
    <property type="entry name" value="Carbon-nitrogen hydrolase"/>
    <property type="match status" value="1"/>
</dbReference>
<evidence type="ECO:0000256" key="4">
    <source>
        <dbReference type="ARBA" id="ARBA00022741"/>
    </source>
</evidence>
<feature type="binding site" evidence="7">
    <location>
        <position position="403"/>
    </location>
    <ligand>
        <name>deamido-NAD(+)</name>
        <dbReference type="ChEBI" id="CHEBI:58437"/>
        <note>ligand shared between two neighboring subunits</note>
    </ligand>
</feature>
<dbReference type="InterPro" id="IPR003010">
    <property type="entry name" value="C-N_Hydrolase"/>
</dbReference>
<evidence type="ECO:0000256" key="7">
    <source>
        <dbReference type="HAMAP-Rule" id="MF_02090"/>
    </source>
</evidence>
<feature type="binding site" evidence="7">
    <location>
        <position position="513"/>
    </location>
    <ligand>
        <name>deamido-NAD(+)</name>
        <dbReference type="ChEBI" id="CHEBI:58437"/>
        <note>ligand shared between two neighboring subunits</note>
    </ligand>
</feature>
<feature type="binding site" evidence="7">
    <location>
        <position position="374"/>
    </location>
    <ligand>
        <name>deamido-NAD(+)</name>
        <dbReference type="ChEBI" id="CHEBI:58437"/>
        <note>ligand shared between two neighboring subunits</note>
    </ligand>
</feature>
<dbReference type="NCBIfam" id="NF010588">
    <property type="entry name" value="PRK13981.1"/>
    <property type="match status" value="1"/>
</dbReference>
<evidence type="ECO:0000313" key="11">
    <source>
        <dbReference type="EMBL" id="MDX8416175.1"/>
    </source>
</evidence>
<organism evidence="11 12">
    <name type="scientific">Intestinicryptomonas porci</name>
    <dbReference type="NCBI Taxonomy" id="2926320"/>
    <lineage>
        <taxon>Bacteria</taxon>
        <taxon>Pseudomonadati</taxon>
        <taxon>Verrucomicrobiota</taxon>
        <taxon>Opitutia</taxon>
        <taxon>Opitutales</taxon>
        <taxon>Intestinicryptomonaceae</taxon>
        <taxon>Intestinicryptomonas</taxon>
    </lineage>
</organism>
<evidence type="ECO:0000256" key="1">
    <source>
        <dbReference type="ARBA" id="ARBA00005188"/>
    </source>
</evidence>
<evidence type="ECO:0000256" key="6">
    <source>
        <dbReference type="ARBA" id="ARBA00023027"/>
    </source>
</evidence>
<keyword evidence="3 7" id="KW-0436">Ligase</keyword>
<dbReference type="Pfam" id="PF02540">
    <property type="entry name" value="NAD_synthase"/>
    <property type="match status" value="1"/>
</dbReference>
<feature type="binding site" evidence="7">
    <location>
        <position position="183"/>
    </location>
    <ligand>
        <name>L-glutamine</name>
        <dbReference type="ChEBI" id="CHEBI:58359"/>
    </ligand>
</feature>
<dbReference type="GO" id="GO:0003952">
    <property type="term" value="F:NAD+ synthase (glutamine-hydrolyzing) activity"/>
    <property type="evidence" value="ECO:0007669"/>
    <property type="project" value="UniProtKB-EC"/>
</dbReference>
<feature type="active site" description="Nucleophile; for glutaminase activity" evidence="7">
    <location>
        <position position="145"/>
    </location>
</feature>
<evidence type="ECO:0000256" key="9">
    <source>
        <dbReference type="RuleBase" id="RU003811"/>
    </source>
</evidence>
<comment type="pathway">
    <text evidence="1 7 8">Cofactor biosynthesis; NAD(+) biosynthesis; NAD(+) from deamido-NAD(+) (L-Gln route): step 1/1.</text>
</comment>
<dbReference type="CDD" id="cd00553">
    <property type="entry name" value="NAD_synthase"/>
    <property type="match status" value="1"/>
</dbReference>
<evidence type="ECO:0000256" key="5">
    <source>
        <dbReference type="ARBA" id="ARBA00022840"/>
    </source>
</evidence>
<evidence type="ECO:0000256" key="2">
    <source>
        <dbReference type="ARBA" id="ARBA00007145"/>
    </source>
</evidence>
<accession>A0ABU4WHZ4</accession>
<evidence type="ECO:0000259" key="10">
    <source>
        <dbReference type="PROSITE" id="PS50263"/>
    </source>
</evidence>
<comment type="caution">
    <text evidence="11">The sequence shown here is derived from an EMBL/GenBank/DDBJ whole genome shotgun (WGS) entry which is preliminary data.</text>
</comment>
<dbReference type="EC" id="6.3.5.1" evidence="7 8"/>
<dbReference type="PROSITE" id="PS50263">
    <property type="entry name" value="CN_HYDROLASE"/>
    <property type="match status" value="1"/>
</dbReference>
<dbReference type="NCBIfam" id="TIGR00552">
    <property type="entry name" value="nadE"/>
    <property type="match status" value="1"/>
</dbReference>
<feature type="binding site" evidence="7">
    <location>
        <begin position="291"/>
        <end position="298"/>
    </location>
    <ligand>
        <name>ATP</name>
        <dbReference type="ChEBI" id="CHEBI:30616"/>
    </ligand>
</feature>
<dbReference type="Proteomes" id="UP001275932">
    <property type="component" value="Unassembled WGS sequence"/>
</dbReference>
<keyword evidence="5 7" id="KW-0067">ATP-binding</keyword>
<comment type="catalytic activity">
    <reaction evidence="7 8">
        <text>deamido-NAD(+) + L-glutamine + ATP + H2O = L-glutamate + AMP + diphosphate + NAD(+) + H(+)</text>
        <dbReference type="Rhea" id="RHEA:24384"/>
        <dbReference type="ChEBI" id="CHEBI:15377"/>
        <dbReference type="ChEBI" id="CHEBI:15378"/>
        <dbReference type="ChEBI" id="CHEBI:29985"/>
        <dbReference type="ChEBI" id="CHEBI:30616"/>
        <dbReference type="ChEBI" id="CHEBI:33019"/>
        <dbReference type="ChEBI" id="CHEBI:57540"/>
        <dbReference type="ChEBI" id="CHEBI:58359"/>
        <dbReference type="ChEBI" id="CHEBI:58437"/>
        <dbReference type="ChEBI" id="CHEBI:456215"/>
        <dbReference type="EC" id="6.3.5.1"/>
    </reaction>
</comment>
<dbReference type="EMBL" id="JALBUT010000010">
    <property type="protein sequence ID" value="MDX8416175.1"/>
    <property type="molecule type" value="Genomic_DNA"/>
</dbReference>
<reference evidence="11 12" key="1">
    <citation type="submission" date="2022-03" db="EMBL/GenBank/DDBJ databases">
        <title>Novel taxa within the pig intestine.</title>
        <authorList>
            <person name="Wylensek D."/>
            <person name="Bishof K."/>
            <person name="Afrizal A."/>
            <person name="Clavel T."/>
        </authorList>
    </citation>
    <scope>NUCLEOTIDE SEQUENCE [LARGE SCALE GENOMIC DNA]</scope>
    <source>
        <strain evidence="11 12">CLA-KB-P66</strain>
    </source>
</reference>
<evidence type="ECO:0000256" key="8">
    <source>
        <dbReference type="PIRNR" id="PIRNR006630"/>
    </source>
</evidence>
<feature type="binding site" evidence="7">
    <location>
        <position position="398"/>
    </location>
    <ligand>
        <name>ATP</name>
        <dbReference type="ChEBI" id="CHEBI:30616"/>
    </ligand>
</feature>
<dbReference type="Pfam" id="PF00795">
    <property type="entry name" value="CN_hydrolase"/>
    <property type="match status" value="1"/>
</dbReference>
<dbReference type="PIRSF" id="PIRSF006630">
    <property type="entry name" value="NADS_GAT"/>
    <property type="match status" value="1"/>
</dbReference>
<feature type="domain" description="CN hydrolase" evidence="10">
    <location>
        <begin position="1"/>
        <end position="255"/>
    </location>
</feature>
<feature type="active site" description="Proton acceptor; for glutaminase activity" evidence="7">
    <location>
        <position position="41"/>
    </location>
</feature>
<dbReference type="PANTHER" id="PTHR23090">
    <property type="entry name" value="NH 3 /GLUTAMINE-DEPENDENT NAD + SYNTHETASE"/>
    <property type="match status" value="1"/>
</dbReference>
<comment type="similarity">
    <text evidence="2 7 8">In the C-terminal section; belongs to the NAD synthetase family.</text>
</comment>
<comment type="function">
    <text evidence="7">Catalyzes the ATP-dependent amidation of deamido-NAD to form NAD. Uses L-glutamine as a nitrogen source.</text>
</comment>
<evidence type="ECO:0000313" key="12">
    <source>
        <dbReference type="Proteomes" id="UP001275932"/>
    </source>
</evidence>
<comment type="caution">
    <text evidence="7">Lacks conserved residue(s) required for the propagation of feature annotation.</text>
</comment>
<feature type="binding site" evidence="7">
    <location>
        <position position="115"/>
    </location>
    <ligand>
        <name>L-glutamine</name>
        <dbReference type="ChEBI" id="CHEBI:58359"/>
    </ligand>
</feature>
<protein>
    <recommendedName>
        <fullName evidence="7 8">Glutamine-dependent NAD(+) synthetase</fullName>
        <ecNumber evidence="7 8">6.3.5.1</ecNumber>
    </recommendedName>
    <alternativeName>
        <fullName evidence="7 8">NAD(+) synthase [glutamine-hydrolyzing]</fullName>
    </alternativeName>
</protein>
<dbReference type="InterPro" id="IPR014445">
    <property type="entry name" value="Gln-dep_NAD_synthase"/>
</dbReference>
<name>A0ABU4WHZ4_9BACT</name>